<keyword evidence="1" id="KW-0378">Hydrolase</keyword>
<name>A0A448TDR5_MANHA</name>
<dbReference type="EMBL" id="LR134495">
    <property type="protein sequence ID" value="VEI78147.1"/>
    <property type="molecule type" value="Genomic_DNA"/>
</dbReference>
<gene>
    <name evidence="1" type="ORF">NCTC10643_02045</name>
</gene>
<dbReference type="Pfam" id="PF09491">
    <property type="entry name" value="RE_AlwI"/>
    <property type="match status" value="1"/>
</dbReference>
<proteinExistence type="predicted"/>
<dbReference type="REBASE" id="289749">
    <property type="entry name" value="Mha10643IP"/>
</dbReference>
<evidence type="ECO:0000313" key="2">
    <source>
        <dbReference type="Proteomes" id="UP000271188"/>
    </source>
</evidence>
<dbReference type="CDD" id="cd22316">
    <property type="entry name" value="BspD6I-like"/>
    <property type="match status" value="1"/>
</dbReference>
<dbReference type="InterPro" id="IPR018573">
    <property type="entry name" value="Restrct_endonuc_II_AlwI"/>
</dbReference>
<dbReference type="Proteomes" id="UP000271188">
    <property type="component" value="Chromosome"/>
</dbReference>
<dbReference type="Gene3D" id="3.40.91.50">
    <property type="match status" value="1"/>
</dbReference>
<accession>A0A448TDR5</accession>
<dbReference type="RefSeq" id="WP_126302507.1">
    <property type="nucleotide sequence ID" value="NZ_LR134495.1"/>
</dbReference>
<dbReference type="AlphaFoldDB" id="A0A448TDR5"/>
<dbReference type="GO" id="GO:0004519">
    <property type="term" value="F:endonuclease activity"/>
    <property type="evidence" value="ECO:0007669"/>
    <property type="project" value="UniProtKB-KW"/>
</dbReference>
<reference evidence="1" key="1">
    <citation type="submission" date="2018-12" db="EMBL/GenBank/DDBJ databases">
        <authorList>
            <consortium name="Pathogen Informatics"/>
        </authorList>
    </citation>
    <scope>NUCLEOTIDE SEQUENCE [LARGE SCALE GENOMIC DNA]</scope>
    <source>
        <strain evidence="1">NCTC10643</strain>
    </source>
</reference>
<keyword evidence="1" id="KW-0540">Nuclease</keyword>
<evidence type="ECO:0000313" key="1">
    <source>
        <dbReference type="EMBL" id="VEI78147.1"/>
    </source>
</evidence>
<organism evidence="1 2">
    <name type="scientific">Mannheimia haemolytica</name>
    <name type="common">Pasteurella haemolytica</name>
    <dbReference type="NCBI Taxonomy" id="75985"/>
    <lineage>
        <taxon>Bacteria</taxon>
        <taxon>Pseudomonadati</taxon>
        <taxon>Pseudomonadota</taxon>
        <taxon>Gammaproteobacteria</taxon>
        <taxon>Pasteurellales</taxon>
        <taxon>Pasteurellaceae</taxon>
        <taxon>Mannheimia</taxon>
    </lineage>
</organism>
<keyword evidence="1" id="KW-0255">Endonuclease</keyword>
<sequence length="571" mass="65849">MAKFGERFLLGFTSPRNPRLLSEYVKVIKKYNLDGQNYDADLQEKFYEMLSKEQVAGVEAGNAKNKAFAGRDKLTRMPQALGFFITQRNKKFRITEAGELLQNNALFEDVMLHQVLKYQLPSVLHKEQESNKGCFKIKPFLELLRLIDKLGYLTYNEFLTYGMTLTNYENFDEVVNNILNYRVERNIAKKNNTALRIFEHQNKINTFKVLYKDIIASGNIKTRESETKTVDEFVKKKMNNLSDYADSIFRVIQSTGLVINSKGKSLQINPTRKNEVDYILDNVSRDIMPIDMNREDFDKYISNPRIPELLNDCSQNIINSMIELNGEYVDPNLDIYELKSKLNILREKKRIELINNQIVTLKVKKQKDIDDILNTFNQISNKEIEPASMRPTYYEWNVWRAMTMINHGDVQGNFIVDDMGNPISTAGGGKSDIIGDYGCFKIGVEVSLSTGSKQYDMEGEPVNRHIGRLQQEGPAFGIFIADKLQDSVINYFYTSSLINSNIYKGHVDVIPMNTSTFITFFKKAVKKNIQPKDLYKIHEFSLKISKQTLLEGKTEKDWHNSVIDNMLNIVS</sequence>
<protein>
    <submittedName>
        <fullName evidence="1">AlwI restriction endonuclease</fullName>
    </submittedName>
</protein>